<dbReference type="Proteomes" id="UP000287651">
    <property type="component" value="Unassembled WGS sequence"/>
</dbReference>
<proteinExistence type="predicted"/>
<sequence length="118" mass="12536">MKNTAKVADILGLRRRSRAAASPLPLGTGSSREVGAGSRCVEVLQILPLLHDVSDLWRRRSRATASSLPPRTGSSRKGGAGSRRVKVLQILPLLRAPSLSSSFSLDASSLVAARLIPR</sequence>
<evidence type="ECO:0000313" key="3">
    <source>
        <dbReference type="Proteomes" id="UP000287651"/>
    </source>
</evidence>
<evidence type="ECO:0000256" key="1">
    <source>
        <dbReference type="SAM" id="MobiDB-lite"/>
    </source>
</evidence>
<protein>
    <submittedName>
        <fullName evidence="2">Uncharacterized protein</fullName>
    </submittedName>
</protein>
<name>A0A426YYA4_ENSVE</name>
<gene>
    <name evidence="2" type="ORF">B296_00042988</name>
</gene>
<evidence type="ECO:0000313" key="2">
    <source>
        <dbReference type="EMBL" id="RRT56709.1"/>
    </source>
</evidence>
<feature type="region of interest" description="Disordered" evidence="1">
    <location>
        <begin position="61"/>
        <end position="82"/>
    </location>
</feature>
<accession>A0A426YYA4</accession>
<comment type="caution">
    <text evidence="2">The sequence shown here is derived from an EMBL/GenBank/DDBJ whole genome shotgun (WGS) entry which is preliminary data.</text>
</comment>
<dbReference type="EMBL" id="AMZH03009503">
    <property type="protein sequence ID" value="RRT56709.1"/>
    <property type="molecule type" value="Genomic_DNA"/>
</dbReference>
<reference evidence="2 3" key="1">
    <citation type="journal article" date="2014" name="Agronomy (Basel)">
        <title>A Draft Genome Sequence for Ensete ventricosum, the Drought-Tolerant Tree Against Hunger.</title>
        <authorList>
            <person name="Harrison J."/>
            <person name="Moore K.A."/>
            <person name="Paszkiewicz K."/>
            <person name="Jones T."/>
            <person name="Grant M."/>
            <person name="Ambacheew D."/>
            <person name="Muzemil S."/>
            <person name="Studholme D.J."/>
        </authorList>
    </citation>
    <scope>NUCLEOTIDE SEQUENCE [LARGE SCALE GENOMIC DNA]</scope>
</reference>
<organism evidence="2 3">
    <name type="scientific">Ensete ventricosum</name>
    <name type="common">Abyssinian banana</name>
    <name type="synonym">Musa ensete</name>
    <dbReference type="NCBI Taxonomy" id="4639"/>
    <lineage>
        <taxon>Eukaryota</taxon>
        <taxon>Viridiplantae</taxon>
        <taxon>Streptophyta</taxon>
        <taxon>Embryophyta</taxon>
        <taxon>Tracheophyta</taxon>
        <taxon>Spermatophyta</taxon>
        <taxon>Magnoliopsida</taxon>
        <taxon>Liliopsida</taxon>
        <taxon>Zingiberales</taxon>
        <taxon>Musaceae</taxon>
        <taxon>Ensete</taxon>
    </lineage>
</organism>
<dbReference type="AlphaFoldDB" id="A0A426YYA4"/>